<reference evidence="2 3" key="1">
    <citation type="journal article" date="2019" name="Sci. Rep.">
        <title>Orb-weaving spider Araneus ventricosus genome elucidates the spidroin gene catalogue.</title>
        <authorList>
            <person name="Kono N."/>
            <person name="Nakamura H."/>
            <person name="Ohtoshi R."/>
            <person name="Moran D.A.P."/>
            <person name="Shinohara A."/>
            <person name="Yoshida Y."/>
            <person name="Fujiwara M."/>
            <person name="Mori M."/>
            <person name="Tomita M."/>
            <person name="Arakawa K."/>
        </authorList>
    </citation>
    <scope>NUCLEOTIDE SEQUENCE [LARGE SCALE GENOMIC DNA]</scope>
</reference>
<sequence length="119" mass="14028">MEMVVIDGKQWVVLPTFSQQKPNLSLCGWQQQRWPNIVFTLGTVKYNRNRTDEQQIDKKKIPETDSLMWWMDFSNVWKRGVAGDAACRQHAIKKRERRVPATDEERNRQFSTMAKSGQD</sequence>
<keyword evidence="3" id="KW-1185">Reference proteome</keyword>
<evidence type="ECO:0000313" key="3">
    <source>
        <dbReference type="Proteomes" id="UP000499080"/>
    </source>
</evidence>
<dbReference type="AlphaFoldDB" id="A0A4Y2E6R8"/>
<feature type="compositionally biased region" description="Basic and acidic residues" evidence="1">
    <location>
        <begin position="98"/>
        <end position="108"/>
    </location>
</feature>
<gene>
    <name evidence="2" type="ORF">AVEN_23407_1</name>
</gene>
<comment type="caution">
    <text evidence="2">The sequence shown here is derived from an EMBL/GenBank/DDBJ whole genome shotgun (WGS) entry which is preliminary data.</text>
</comment>
<name>A0A4Y2E6R8_ARAVE</name>
<evidence type="ECO:0000313" key="2">
    <source>
        <dbReference type="EMBL" id="GBM24862.1"/>
    </source>
</evidence>
<evidence type="ECO:0000256" key="1">
    <source>
        <dbReference type="SAM" id="MobiDB-lite"/>
    </source>
</evidence>
<dbReference type="Proteomes" id="UP000499080">
    <property type="component" value="Unassembled WGS sequence"/>
</dbReference>
<feature type="region of interest" description="Disordered" evidence="1">
    <location>
        <begin position="92"/>
        <end position="119"/>
    </location>
</feature>
<feature type="compositionally biased region" description="Polar residues" evidence="1">
    <location>
        <begin position="109"/>
        <end position="119"/>
    </location>
</feature>
<proteinExistence type="predicted"/>
<accession>A0A4Y2E6R8</accession>
<protein>
    <submittedName>
        <fullName evidence="2">Uncharacterized protein</fullName>
    </submittedName>
</protein>
<organism evidence="2 3">
    <name type="scientific">Araneus ventricosus</name>
    <name type="common">Orbweaver spider</name>
    <name type="synonym">Epeira ventricosa</name>
    <dbReference type="NCBI Taxonomy" id="182803"/>
    <lineage>
        <taxon>Eukaryota</taxon>
        <taxon>Metazoa</taxon>
        <taxon>Ecdysozoa</taxon>
        <taxon>Arthropoda</taxon>
        <taxon>Chelicerata</taxon>
        <taxon>Arachnida</taxon>
        <taxon>Araneae</taxon>
        <taxon>Araneomorphae</taxon>
        <taxon>Entelegynae</taxon>
        <taxon>Araneoidea</taxon>
        <taxon>Araneidae</taxon>
        <taxon>Araneus</taxon>
    </lineage>
</organism>
<dbReference type="EMBL" id="BGPR01000528">
    <property type="protein sequence ID" value="GBM24862.1"/>
    <property type="molecule type" value="Genomic_DNA"/>
</dbReference>